<accession>A0A7R7IEB1</accession>
<gene>
    <name evidence="1" type="ORF">bsdtb5_32190</name>
</gene>
<dbReference type="EMBL" id="AP024169">
    <property type="protein sequence ID" value="BCN31924.1"/>
    <property type="molecule type" value="Genomic_DNA"/>
</dbReference>
<evidence type="ECO:0000313" key="1">
    <source>
        <dbReference type="EMBL" id="BCN31924.1"/>
    </source>
</evidence>
<name>A0A7R7IEB1_9FIRM</name>
<evidence type="ECO:0008006" key="3">
    <source>
        <dbReference type="Google" id="ProtNLM"/>
    </source>
</evidence>
<dbReference type="AlphaFoldDB" id="A0A7R7IEB1"/>
<reference evidence="1 2" key="1">
    <citation type="submission" date="2020-11" db="EMBL/GenBank/DDBJ databases">
        <title>Draft genome sequencing of a Lachnospiraceae strain isolated from anoxic soil subjected to BSD treatment.</title>
        <authorList>
            <person name="Uek A."/>
            <person name="Tonouchi A."/>
        </authorList>
    </citation>
    <scope>NUCLEOTIDE SEQUENCE [LARGE SCALE GENOMIC DNA]</scope>
    <source>
        <strain evidence="1 2">TB5</strain>
    </source>
</reference>
<proteinExistence type="predicted"/>
<evidence type="ECO:0000313" key="2">
    <source>
        <dbReference type="Proteomes" id="UP000595897"/>
    </source>
</evidence>
<keyword evidence="2" id="KW-1185">Reference proteome</keyword>
<dbReference type="KEGG" id="ahb:bsdtb5_32190"/>
<dbReference type="Proteomes" id="UP000595897">
    <property type="component" value="Chromosome"/>
</dbReference>
<protein>
    <recommendedName>
        <fullName evidence="3">AbiTii domain-containing protein</fullName>
    </recommendedName>
</protein>
<sequence>MNIDKKTLKIISLEFRTIANRLINCNHQTGMGLMKQFLDYIEGNDIIHEYIIGFVKSDDFEPVERRTCFTSIGDNKQEEISFVYQYIRYAVENFNNIYYDMAMGYAREANDAVKEFCNRIILPFVNYIEGYLTEIGIKMGYDEDVKYMIHVSGGVAQVNVANDSGIVNATQNNGTCSQDLEKLIFKLMDTIPKDLSEEDRNQITESIEVIREESQSETPRKSFVNMAVKGLQMIKGGTEFAAAVAGICQFVQPLLG</sequence>
<organism evidence="1 2">
    <name type="scientific">Anaeromicropila herbilytica</name>
    <dbReference type="NCBI Taxonomy" id="2785025"/>
    <lineage>
        <taxon>Bacteria</taxon>
        <taxon>Bacillati</taxon>
        <taxon>Bacillota</taxon>
        <taxon>Clostridia</taxon>
        <taxon>Lachnospirales</taxon>
        <taxon>Lachnospiraceae</taxon>
        <taxon>Anaeromicropila</taxon>
    </lineage>
</organism>